<dbReference type="CDD" id="cd16325">
    <property type="entry name" value="LolA"/>
    <property type="match status" value="1"/>
</dbReference>
<reference evidence="3 4" key="1">
    <citation type="submission" date="2012-12" db="EMBL/GenBank/DDBJ databases">
        <title>Genome assembly of Fulvivirga imtechensis AK7.</title>
        <authorList>
            <person name="Nupur N."/>
            <person name="Khatri I."/>
            <person name="Kumar R."/>
            <person name="Subramanian S."/>
            <person name="Pinnaka A."/>
        </authorList>
    </citation>
    <scope>NUCLEOTIDE SEQUENCE [LARGE SCALE GENOMIC DNA]</scope>
    <source>
        <strain evidence="3 4">AK7</strain>
    </source>
</reference>
<comment type="caution">
    <text evidence="3">The sequence shown here is derived from an EMBL/GenBank/DDBJ whole genome shotgun (WGS) entry which is preliminary data.</text>
</comment>
<name>L8JQT0_9BACT</name>
<accession>L8JQT0</accession>
<dbReference type="PANTHER" id="PTHR35869:SF1">
    <property type="entry name" value="OUTER-MEMBRANE LIPOPROTEIN CARRIER PROTEIN"/>
    <property type="match status" value="1"/>
</dbReference>
<keyword evidence="3" id="KW-0449">Lipoprotein</keyword>
<sequence>MKNKYYILFILIIPLLALTAQDDKLVQMQNIDAFKKNISEVAEKTTSIQTSFVQEKYLGILSESIESKGKMLFKKPNLLKWSYTVPYEYTIVLNGKEVLINDEGNVNSFDMSSSKAFTEINDLIVSTVQGNVLQEKRFNIEYFQSDNRYLVKLLPKEAHFKKHIEEIHVFFDKNDYTVAQIRLNEAGGDYTLINFFDKTMNAPVANEEFQIR</sequence>
<dbReference type="InterPro" id="IPR029046">
    <property type="entry name" value="LolA/LolB/LppX"/>
</dbReference>
<dbReference type="Gene3D" id="2.50.20.10">
    <property type="entry name" value="Lipoprotein localisation LolA/LolB/LppX"/>
    <property type="match status" value="1"/>
</dbReference>
<feature type="chain" id="PRO_5003994136" evidence="2">
    <location>
        <begin position="20"/>
        <end position="212"/>
    </location>
</feature>
<dbReference type="Proteomes" id="UP000011135">
    <property type="component" value="Unassembled WGS sequence"/>
</dbReference>
<dbReference type="OrthoDB" id="1027451at2"/>
<dbReference type="STRING" id="1237149.C900_02926"/>
<keyword evidence="4" id="KW-1185">Reference proteome</keyword>
<dbReference type="EMBL" id="AMZN01000043">
    <property type="protein sequence ID" value="ELR71311.1"/>
    <property type="molecule type" value="Genomic_DNA"/>
</dbReference>
<dbReference type="Pfam" id="PF03548">
    <property type="entry name" value="LolA"/>
    <property type="match status" value="1"/>
</dbReference>
<dbReference type="PANTHER" id="PTHR35869">
    <property type="entry name" value="OUTER-MEMBRANE LIPOPROTEIN CARRIER PROTEIN"/>
    <property type="match status" value="1"/>
</dbReference>
<evidence type="ECO:0000256" key="2">
    <source>
        <dbReference type="SAM" id="SignalP"/>
    </source>
</evidence>
<evidence type="ECO:0000313" key="3">
    <source>
        <dbReference type="EMBL" id="ELR71311.1"/>
    </source>
</evidence>
<dbReference type="eggNOG" id="COG2834">
    <property type="taxonomic scope" value="Bacteria"/>
</dbReference>
<dbReference type="RefSeq" id="WP_009580259.1">
    <property type="nucleotide sequence ID" value="NZ_AMZN01000043.1"/>
</dbReference>
<feature type="signal peptide" evidence="2">
    <location>
        <begin position="1"/>
        <end position="19"/>
    </location>
</feature>
<dbReference type="InterPro" id="IPR004564">
    <property type="entry name" value="OM_lipoprot_carrier_LolA-like"/>
</dbReference>
<dbReference type="AlphaFoldDB" id="L8JQT0"/>
<protein>
    <submittedName>
        <fullName evidence="3">Outer membrane lipoprotein carrier protein LolA</fullName>
    </submittedName>
</protein>
<gene>
    <name evidence="3" type="ORF">C900_02926</name>
</gene>
<evidence type="ECO:0000256" key="1">
    <source>
        <dbReference type="ARBA" id="ARBA00022729"/>
    </source>
</evidence>
<dbReference type="SUPFAM" id="SSF89392">
    <property type="entry name" value="Prokaryotic lipoproteins and lipoprotein localization factors"/>
    <property type="match status" value="1"/>
</dbReference>
<evidence type="ECO:0000313" key="4">
    <source>
        <dbReference type="Proteomes" id="UP000011135"/>
    </source>
</evidence>
<keyword evidence="1 2" id="KW-0732">Signal</keyword>
<proteinExistence type="predicted"/>
<organism evidence="3 4">
    <name type="scientific">Fulvivirga imtechensis AK7</name>
    <dbReference type="NCBI Taxonomy" id="1237149"/>
    <lineage>
        <taxon>Bacteria</taxon>
        <taxon>Pseudomonadati</taxon>
        <taxon>Bacteroidota</taxon>
        <taxon>Cytophagia</taxon>
        <taxon>Cytophagales</taxon>
        <taxon>Fulvivirgaceae</taxon>
        <taxon>Fulvivirga</taxon>
    </lineage>
</organism>